<keyword evidence="3" id="KW-0813">Transport</keyword>
<proteinExistence type="inferred from homology"/>
<gene>
    <name evidence="11" type="ORF">MNBD_NITROSPINAE05-79</name>
</gene>
<protein>
    <submittedName>
        <fullName evidence="11">Cobalt-zinc-cadmium resistance protein CzcD</fullName>
    </submittedName>
</protein>
<keyword evidence="6" id="KW-0406">Ion transport</keyword>
<evidence type="ECO:0000256" key="7">
    <source>
        <dbReference type="ARBA" id="ARBA00023136"/>
    </source>
</evidence>
<evidence type="ECO:0000256" key="2">
    <source>
        <dbReference type="ARBA" id="ARBA00008873"/>
    </source>
</evidence>
<comment type="similarity">
    <text evidence="2">Belongs to the cation diffusion facilitator (CDF) transporter (TC 2.A.4) family. SLC30A subfamily.</text>
</comment>
<accession>A0A3B1CRP7</accession>
<reference evidence="11" key="1">
    <citation type="submission" date="2018-06" db="EMBL/GenBank/DDBJ databases">
        <authorList>
            <person name="Zhirakovskaya E."/>
        </authorList>
    </citation>
    <scope>NUCLEOTIDE SEQUENCE</scope>
</reference>
<dbReference type="Gene3D" id="1.20.1510.10">
    <property type="entry name" value="Cation efflux protein transmembrane domain"/>
    <property type="match status" value="1"/>
</dbReference>
<dbReference type="PANTHER" id="PTHR11562">
    <property type="entry name" value="CATION EFFLUX PROTEIN/ ZINC TRANSPORTER"/>
    <property type="match status" value="1"/>
</dbReference>
<dbReference type="SUPFAM" id="SSF161111">
    <property type="entry name" value="Cation efflux protein transmembrane domain-like"/>
    <property type="match status" value="1"/>
</dbReference>
<evidence type="ECO:0000256" key="4">
    <source>
        <dbReference type="ARBA" id="ARBA00022692"/>
    </source>
</evidence>
<dbReference type="GO" id="GO:0005385">
    <property type="term" value="F:zinc ion transmembrane transporter activity"/>
    <property type="evidence" value="ECO:0007669"/>
    <property type="project" value="TreeGrafter"/>
</dbReference>
<evidence type="ECO:0000259" key="10">
    <source>
        <dbReference type="Pfam" id="PF16916"/>
    </source>
</evidence>
<organism evidence="11">
    <name type="scientific">hydrothermal vent metagenome</name>
    <dbReference type="NCBI Taxonomy" id="652676"/>
    <lineage>
        <taxon>unclassified sequences</taxon>
        <taxon>metagenomes</taxon>
        <taxon>ecological metagenomes</taxon>
    </lineage>
</organism>
<feature type="domain" description="Cation efflux protein transmembrane" evidence="9">
    <location>
        <begin position="10"/>
        <end position="203"/>
    </location>
</feature>
<sequence>MDSQSTRKRLTIAISLTFFVLLAEVVGGILSNSLALLSDAAHMFGDVFALCLSSFALKISSRPTTSTKTFGLHRMEIFAAFINGITLVIMAAWIFYEAIERFQNPSAVDSLTVIIIAVIGLCTNLGVLYFLKDHGPHSHDLNMKSAFFHVLADMLASVGVIIGAIVMMTTGWYATDAVLSAGIALLLFWGARTILSDAVHILLEGVPKGISVVEVEKELTAIPAIREIHELHIWSICSSIYALSAHALVNDQKVNQVEPVLDEIQELLKTKFNITHSTIQFESRLCQEGEILCDIHH</sequence>
<dbReference type="SUPFAM" id="SSF160240">
    <property type="entry name" value="Cation efflux protein cytoplasmic domain-like"/>
    <property type="match status" value="1"/>
</dbReference>
<feature type="transmembrane region" description="Helical" evidence="8">
    <location>
        <begin position="77"/>
        <end position="96"/>
    </location>
</feature>
<evidence type="ECO:0000259" key="9">
    <source>
        <dbReference type="Pfam" id="PF01545"/>
    </source>
</evidence>
<dbReference type="NCBIfam" id="TIGR01297">
    <property type="entry name" value="CDF"/>
    <property type="match status" value="1"/>
</dbReference>
<evidence type="ECO:0000256" key="3">
    <source>
        <dbReference type="ARBA" id="ARBA00022448"/>
    </source>
</evidence>
<name>A0A3B1CRP7_9ZZZZ</name>
<dbReference type="InterPro" id="IPR058533">
    <property type="entry name" value="Cation_efflux_TM"/>
</dbReference>
<feature type="domain" description="Cation efflux protein cytoplasmic" evidence="10">
    <location>
        <begin position="207"/>
        <end position="283"/>
    </location>
</feature>
<dbReference type="InterPro" id="IPR027470">
    <property type="entry name" value="Cation_efflux_CTD"/>
</dbReference>
<dbReference type="Pfam" id="PF16916">
    <property type="entry name" value="ZT_dimer"/>
    <property type="match status" value="1"/>
</dbReference>
<keyword evidence="4 8" id="KW-0812">Transmembrane</keyword>
<evidence type="ECO:0000313" key="11">
    <source>
        <dbReference type="EMBL" id="VAX33276.1"/>
    </source>
</evidence>
<evidence type="ECO:0000256" key="5">
    <source>
        <dbReference type="ARBA" id="ARBA00022989"/>
    </source>
</evidence>
<dbReference type="InterPro" id="IPR050681">
    <property type="entry name" value="CDF/SLC30A"/>
</dbReference>
<comment type="subcellular location">
    <subcellularLocation>
        <location evidence="1">Membrane</location>
        <topology evidence="1">Multi-pass membrane protein</topology>
    </subcellularLocation>
</comment>
<dbReference type="InterPro" id="IPR036837">
    <property type="entry name" value="Cation_efflux_CTD_sf"/>
</dbReference>
<dbReference type="Pfam" id="PF01545">
    <property type="entry name" value="Cation_efflux"/>
    <property type="match status" value="1"/>
</dbReference>
<feature type="transmembrane region" description="Helical" evidence="8">
    <location>
        <begin position="111"/>
        <end position="131"/>
    </location>
</feature>
<dbReference type="InterPro" id="IPR002524">
    <property type="entry name" value="Cation_efflux"/>
</dbReference>
<dbReference type="AlphaFoldDB" id="A0A3B1CRP7"/>
<keyword evidence="7 8" id="KW-0472">Membrane</keyword>
<dbReference type="EMBL" id="UOGG01000241">
    <property type="protein sequence ID" value="VAX33276.1"/>
    <property type="molecule type" value="Genomic_DNA"/>
</dbReference>
<evidence type="ECO:0000256" key="6">
    <source>
        <dbReference type="ARBA" id="ARBA00023065"/>
    </source>
</evidence>
<dbReference type="PANTHER" id="PTHR11562:SF17">
    <property type="entry name" value="RE54080P-RELATED"/>
    <property type="match status" value="1"/>
</dbReference>
<feature type="transmembrane region" description="Helical" evidence="8">
    <location>
        <begin position="146"/>
        <end position="166"/>
    </location>
</feature>
<keyword evidence="5 8" id="KW-1133">Transmembrane helix</keyword>
<feature type="transmembrane region" description="Helical" evidence="8">
    <location>
        <begin position="172"/>
        <end position="191"/>
    </location>
</feature>
<evidence type="ECO:0000256" key="8">
    <source>
        <dbReference type="SAM" id="Phobius"/>
    </source>
</evidence>
<evidence type="ECO:0000256" key="1">
    <source>
        <dbReference type="ARBA" id="ARBA00004141"/>
    </source>
</evidence>
<dbReference type="GO" id="GO:0005886">
    <property type="term" value="C:plasma membrane"/>
    <property type="evidence" value="ECO:0007669"/>
    <property type="project" value="TreeGrafter"/>
</dbReference>
<feature type="transmembrane region" description="Helical" evidence="8">
    <location>
        <begin position="40"/>
        <end position="57"/>
    </location>
</feature>
<dbReference type="InterPro" id="IPR027469">
    <property type="entry name" value="Cation_efflux_TMD_sf"/>
</dbReference>
<feature type="transmembrane region" description="Helical" evidence="8">
    <location>
        <begin position="12"/>
        <end position="34"/>
    </location>
</feature>